<reference evidence="1" key="1">
    <citation type="submission" date="2014-11" db="EMBL/GenBank/DDBJ databases">
        <authorList>
            <person name="Amaro Gonzalez C."/>
        </authorList>
    </citation>
    <scope>NUCLEOTIDE SEQUENCE</scope>
</reference>
<reference evidence="1" key="2">
    <citation type="journal article" date="2015" name="Fish Shellfish Immunol.">
        <title>Early steps in the European eel (Anguilla anguilla)-Vibrio vulnificus interaction in the gills: Role of the RtxA13 toxin.</title>
        <authorList>
            <person name="Callol A."/>
            <person name="Pajuelo D."/>
            <person name="Ebbesson L."/>
            <person name="Teles M."/>
            <person name="MacKenzie S."/>
            <person name="Amaro C."/>
        </authorList>
    </citation>
    <scope>NUCLEOTIDE SEQUENCE</scope>
</reference>
<proteinExistence type="predicted"/>
<evidence type="ECO:0000313" key="1">
    <source>
        <dbReference type="EMBL" id="JAH73189.1"/>
    </source>
</evidence>
<organism evidence="1">
    <name type="scientific">Anguilla anguilla</name>
    <name type="common">European freshwater eel</name>
    <name type="synonym">Muraena anguilla</name>
    <dbReference type="NCBI Taxonomy" id="7936"/>
    <lineage>
        <taxon>Eukaryota</taxon>
        <taxon>Metazoa</taxon>
        <taxon>Chordata</taxon>
        <taxon>Craniata</taxon>
        <taxon>Vertebrata</taxon>
        <taxon>Euteleostomi</taxon>
        <taxon>Actinopterygii</taxon>
        <taxon>Neopterygii</taxon>
        <taxon>Teleostei</taxon>
        <taxon>Anguilliformes</taxon>
        <taxon>Anguillidae</taxon>
        <taxon>Anguilla</taxon>
    </lineage>
</organism>
<accession>A0A0E9V4Y6</accession>
<sequence length="41" mass="4610">MIFVSVVRQTKWLLKGAARPSSLPRCSGCADEVSVLWEQFN</sequence>
<dbReference type="AlphaFoldDB" id="A0A0E9V4Y6"/>
<dbReference type="EMBL" id="GBXM01035388">
    <property type="protein sequence ID" value="JAH73189.1"/>
    <property type="molecule type" value="Transcribed_RNA"/>
</dbReference>
<protein>
    <submittedName>
        <fullName evidence="1">Uncharacterized protein</fullName>
    </submittedName>
</protein>
<name>A0A0E9V4Y6_ANGAN</name>